<dbReference type="PRINTS" id="PR01438">
    <property type="entry name" value="UNVRSLSTRESS"/>
</dbReference>
<evidence type="ECO:0000256" key="1">
    <source>
        <dbReference type="ARBA" id="ARBA00008791"/>
    </source>
</evidence>
<dbReference type="AlphaFoldDB" id="A0A7W8E859"/>
<dbReference type="Pfam" id="PF00582">
    <property type="entry name" value="Usp"/>
    <property type="match status" value="2"/>
</dbReference>
<feature type="domain" description="UspA" evidence="2">
    <location>
        <begin position="12"/>
        <end position="149"/>
    </location>
</feature>
<dbReference type="PANTHER" id="PTHR46268">
    <property type="entry name" value="STRESS RESPONSE PROTEIN NHAX"/>
    <property type="match status" value="1"/>
</dbReference>
<dbReference type="Gene3D" id="3.40.50.620">
    <property type="entry name" value="HUPs"/>
    <property type="match status" value="2"/>
</dbReference>
<keyword evidence="4" id="KW-1185">Reference proteome</keyword>
<dbReference type="EMBL" id="JACHIP010000023">
    <property type="protein sequence ID" value="MBB5060950.1"/>
    <property type="molecule type" value="Genomic_DNA"/>
</dbReference>
<dbReference type="InterPro" id="IPR014729">
    <property type="entry name" value="Rossmann-like_a/b/a_fold"/>
</dbReference>
<organism evidence="3 4">
    <name type="scientific">Granulicella aggregans</name>
    <dbReference type="NCBI Taxonomy" id="474949"/>
    <lineage>
        <taxon>Bacteria</taxon>
        <taxon>Pseudomonadati</taxon>
        <taxon>Acidobacteriota</taxon>
        <taxon>Terriglobia</taxon>
        <taxon>Terriglobales</taxon>
        <taxon>Acidobacteriaceae</taxon>
        <taxon>Granulicella</taxon>
    </lineage>
</organism>
<accession>A0A7W8E859</accession>
<sequence>MQLRIPRSAFPVKKILLATDFSAAADAAFQESLLLCAQFSASLYILNVFDYSSSAPPESGGLFIDLANFREEAKLSLERLIYTARQSGVSCDGTVTTGLAHATILNTMTSQSCDLVVLGTRAIRGFERLVFGSTAEAVLRNAARPVFTVGPQGGKNRAVRLARDGVVVFATDFHVATTEAIAYAALFARTLNLPLHCIHVLPRSLDEDKPELPIVQIITKALQHLTTDINRQNDQPPVCAITYGSEISNSVVEYARKHDARLIVLGVRRASFAASHVPAHIAYRIIAEADCPVLTVAFPLEPRPIKATIAQEALPEAVSVLSLTG</sequence>
<dbReference type="SUPFAM" id="SSF52402">
    <property type="entry name" value="Adenine nucleotide alpha hydrolases-like"/>
    <property type="match status" value="2"/>
</dbReference>
<dbReference type="InterPro" id="IPR006016">
    <property type="entry name" value="UspA"/>
</dbReference>
<protein>
    <submittedName>
        <fullName evidence="3">Nucleotide-binding universal stress UspA family protein</fullName>
    </submittedName>
</protein>
<dbReference type="CDD" id="cd00293">
    <property type="entry name" value="USP-like"/>
    <property type="match status" value="2"/>
</dbReference>
<comment type="caution">
    <text evidence="3">The sequence shown here is derived from an EMBL/GenBank/DDBJ whole genome shotgun (WGS) entry which is preliminary data.</text>
</comment>
<gene>
    <name evidence="3" type="ORF">HDF16_005686</name>
</gene>
<evidence type="ECO:0000259" key="2">
    <source>
        <dbReference type="Pfam" id="PF00582"/>
    </source>
</evidence>
<evidence type="ECO:0000313" key="3">
    <source>
        <dbReference type="EMBL" id="MBB5060950.1"/>
    </source>
</evidence>
<feature type="domain" description="UspA" evidence="2">
    <location>
        <begin position="167"/>
        <end position="296"/>
    </location>
</feature>
<name>A0A7W8E859_9BACT</name>
<reference evidence="3 4" key="1">
    <citation type="submission" date="2020-08" db="EMBL/GenBank/DDBJ databases">
        <title>Genomic Encyclopedia of Type Strains, Phase IV (KMG-V): Genome sequencing to study the core and pangenomes of soil and plant-associated prokaryotes.</title>
        <authorList>
            <person name="Whitman W."/>
        </authorList>
    </citation>
    <scope>NUCLEOTIDE SEQUENCE [LARGE SCALE GENOMIC DNA]</scope>
    <source>
        <strain evidence="3 4">M8UP14</strain>
    </source>
</reference>
<dbReference type="PANTHER" id="PTHR46268:SF6">
    <property type="entry name" value="UNIVERSAL STRESS PROTEIN UP12"/>
    <property type="match status" value="1"/>
</dbReference>
<dbReference type="InterPro" id="IPR006015">
    <property type="entry name" value="Universal_stress_UspA"/>
</dbReference>
<dbReference type="RefSeq" id="WP_184223569.1">
    <property type="nucleotide sequence ID" value="NZ_JACHIP010000023.1"/>
</dbReference>
<dbReference type="Proteomes" id="UP000540989">
    <property type="component" value="Unassembled WGS sequence"/>
</dbReference>
<evidence type="ECO:0000313" key="4">
    <source>
        <dbReference type="Proteomes" id="UP000540989"/>
    </source>
</evidence>
<proteinExistence type="inferred from homology"/>
<comment type="similarity">
    <text evidence="1">Belongs to the universal stress protein A family.</text>
</comment>